<dbReference type="AlphaFoldDB" id="A0A382R519"/>
<name>A0A382R519_9ZZZZ</name>
<protein>
    <submittedName>
        <fullName evidence="1">Uncharacterized protein</fullName>
    </submittedName>
</protein>
<sequence>VLDGASNILDVIIGELNFILDGMKHLACQGSSVCRNGLN</sequence>
<evidence type="ECO:0000313" key="1">
    <source>
        <dbReference type="EMBL" id="SVC92310.1"/>
    </source>
</evidence>
<feature type="non-terminal residue" evidence="1">
    <location>
        <position position="1"/>
    </location>
</feature>
<proteinExistence type="predicted"/>
<organism evidence="1">
    <name type="scientific">marine metagenome</name>
    <dbReference type="NCBI Taxonomy" id="408172"/>
    <lineage>
        <taxon>unclassified sequences</taxon>
        <taxon>metagenomes</taxon>
        <taxon>ecological metagenomes</taxon>
    </lineage>
</organism>
<accession>A0A382R519</accession>
<reference evidence="1" key="1">
    <citation type="submission" date="2018-05" db="EMBL/GenBank/DDBJ databases">
        <authorList>
            <person name="Lanie J.A."/>
            <person name="Ng W.-L."/>
            <person name="Kazmierczak K.M."/>
            <person name="Andrzejewski T.M."/>
            <person name="Davidsen T.M."/>
            <person name="Wayne K.J."/>
            <person name="Tettelin H."/>
            <person name="Glass J.I."/>
            <person name="Rusch D."/>
            <person name="Podicherti R."/>
            <person name="Tsui H.-C.T."/>
            <person name="Winkler M.E."/>
        </authorList>
    </citation>
    <scope>NUCLEOTIDE SEQUENCE</scope>
</reference>
<dbReference type="EMBL" id="UINC01118881">
    <property type="protein sequence ID" value="SVC92310.1"/>
    <property type="molecule type" value="Genomic_DNA"/>
</dbReference>
<gene>
    <name evidence="1" type="ORF">METZ01_LOCUS345164</name>
</gene>